<evidence type="ECO:0000256" key="3">
    <source>
        <dbReference type="ARBA" id="ARBA00022475"/>
    </source>
</evidence>
<reference evidence="9 10" key="1">
    <citation type="journal article" date="2013" name="Int. J. Syst. Evol. Microbiol.">
        <title>Kordia antarctica sp. nov., isolated from Antarctic seawater.</title>
        <authorList>
            <person name="Baek K."/>
            <person name="Choi A."/>
            <person name="Kang I."/>
            <person name="Lee K."/>
            <person name="Cho J.C."/>
        </authorList>
    </citation>
    <scope>NUCLEOTIDE SEQUENCE [LARGE SCALE GENOMIC DNA]</scope>
    <source>
        <strain evidence="9 10">IMCC3317</strain>
    </source>
</reference>
<keyword evidence="6 7" id="KW-0472">Membrane</keyword>
<dbReference type="KEGG" id="kan:IMCC3317_15620"/>
<keyword evidence="5 7" id="KW-1133">Transmembrane helix</keyword>
<keyword evidence="10" id="KW-1185">Reference proteome</keyword>
<sequence length="403" mass="45355">MKKMYANYIDSFRGLSKEIWFLALISLVNRAGTMVIPFLSLYITKELEFSESDAGSILAFFGIGSLFGSFLGGKLVDKIGFYKIMIISLFITGFAFIGLQYVTSFWGLCFAILGLMTIADMFRPALFVSLKAYSKPENQTRSLALIRLAINLGMGIGPTLAGLIIVSKGYNMLFWIDGITCIVAIFIFYLLVKEKKRPPIAENVAVIALEKNAVYKDKSYWVFIAICFFIGMAFFQLIITMPIYQNVEFNLTEFDTGLIMFINVAIIVVFEMPFINYLERLKVSNTKMIIYASLLFGLSFYVLVCNFWIGILIVNIVVITLAEMIGFPYTNSYAIKRAKEGLEGSYMALYAMAFSLAHIFSSKSGLEIVANFGHQVNWFVTGTYGIIAMVLSMWLHNRTKKGI</sequence>
<dbReference type="Gene3D" id="1.20.1250.20">
    <property type="entry name" value="MFS general substrate transporter like domains"/>
    <property type="match status" value="1"/>
</dbReference>
<dbReference type="EMBL" id="CP019288">
    <property type="protein sequence ID" value="QHI36203.1"/>
    <property type="molecule type" value="Genomic_DNA"/>
</dbReference>
<evidence type="ECO:0000313" key="10">
    <source>
        <dbReference type="Proteomes" id="UP000464657"/>
    </source>
</evidence>
<feature type="transmembrane region" description="Helical" evidence="7">
    <location>
        <begin position="256"/>
        <end position="277"/>
    </location>
</feature>
<feature type="transmembrane region" description="Helical" evidence="7">
    <location>
        <begin position="347"/>
        <end position="366"/>
    </location>
</feature>
<feature type="transmembrane region" description="Helical" evidence="7">
    <location>
        <begin position="315"/>
        <end position="335"/>
    </location>
</feature>
<dbReference type="Proteomes" id="UP000464657">
    <property type="component" value="Chromosome"/>
</dbReference>
<dbReference type="OrthoDB" id="5379144at2"/>
<organism evidence="9 10">
    <name type="scientific">Kordia antarctica</name>
    <dbReference type="NCBI Taxonomy" id="1218801"/>
    <lineage>
        <taxon>Bacteria</taxon>
        <taxon>Pseudomonadati</taxon>
        <taxon>Bacteroidota</taxon>
        <taxon>Flavobacteriia</taxon>
        <taxon>Flavobacteriales</taxon>
        <taxon>Flavobacteriaceae</taxon>
        <taxon>Kordia</taxon>
    </lineage>
</organism>
<evidence type="ECO:0000256" key="2">
    <source>
        <dbReference type="ARBA" id="ARBA00022448"/>
    </source>
</evidence>
<evidence type="ECO:0000256" key="1">
    <source>
        <dbReference type="ARBA" id="ARBA00004651"/>
    </source>
</evidence>
<dbReference type="Pfam" id="PF07690">
    <property type="entry name" value="MFS_1"/>
    <property type="match status" value="1"/>
</dbReference>
<dbReference type="GO" id="GO:0005886">
    <property type="term" value="C:plasma membrane"/>
    <property type="evidence" value="ECO:0007669"/>
    <property type="project" value="UniProtKB-SubCell"/>
</dbReference>
<dbReference type="PANTHER" id="PTHR23517">
    <property type="entry name" value="RESISTANCE PROTEIN MDTM, PUTATIVE-RELATED-RELATED"/>
    <property type="match status" value="1"/>
</dbReference>
<dbReference type="RefSeq" id="WP_160128929.1">
    <property type="nucleotide sequence ID" value="NZ_CP019288.1"/>
</dbReference>
<feature type="domain" description="Major facilitator superfamily (MFS) profile" evidence="8">
    <location>
        <begin position="18"/>
        <end position="400"/>
    </location>
</feature>
<feature type="transmembrane region" description="Helical" evidence="7">
    <location>
        <begin position="55"/>
        <end position="73"/>
    </location>
</feature>
<evidence type="ECO:0000313" key="9">
    <source>
        <dbReference type="EMBL" id="QHI36203.1"/>
    </source>
</evidence>
<keyword evidence="2" id="KW-0813">Transport</keyword>
<dbReference type="PANTHER" id="PTHR23517:SF2">
    <property type="entry name" value="MULTIDRUG RESISTANCE PROTEIN MDTH"/>
    <property type="match status" value="1"/>
</dbReference>
<feature type="transmembrane region" description="Helical" evidence="7">
    <location>
        <begin position="80"/>
        <end position="99"/>
    </location>
</feature>
<feature type="transmembrane region" description="Helical" evidence="7">
    <location>
        <begin position="289"/>
        <end position="309"/>
    </location>
</feature>
<dbReference type="InterPro" id="IPR011701">
    <property type="entry name" value="MFS"/>
</dbReference>
<dbReference type="InterPro" id="IPR020846">
    <property type="entry name" value="MFS_dom"/>
</dbReference>
<dbReference type="InterPro" id="IPR050171">
    <property type="entry name" value="MFS_Transporters"/>
</dbReference>
<name>A0A7L4ZHK4_9FLAO</name>
<feature type="transmembrane region" description="Helical" evidence="7">
    <location>
        <begin position="172"/>
        <end position="192"/>
    </location>
</feature>
<feature type="transmembrane region" description="Helical" evidence="7">
    <location>
        <begin position="378"/>
        <end position="395"/>
    </location>
</feature>
<feature type="transmembrane region" description="Helical" evidence="7">
    <location>
        <begin position="20"/>
        <end position="43"/>
    </location>
</feature>
<feature type="transmembrane region" description="Helical" evidence="7">
    <location>
        <begin position="105"/>
        <end position="122"/>
    </location>
</feature>
<feature type="transmembrane region" description="Helical" evidence="7">
    <location>
        <begin position="143"/>
        <end position="166"/>
    </location>
</feature>
<protein>
    <recommendedName>
        <fullName evidence="8">Major facilitator superfamily (MFS) profile domain-containing protein</fullName>
    </recommendedName>
</protein>
<evidence type="ECO:0000256" key="6">
    <source>
        <dbReference type="ARBA" id="ARBA00023136"/>
    </source>
</evidence>
<dbReference type="GO" id="GO:0022857">
    <property type="term" value="F:transmembrane transporter activity"/>
    <property type="evidence" value="ECO:0007669"/>
    <property type="project" value="InterPro"/>
</dbReference>
<proteinExistence type="predicted"/>
<gene>
    <name evidence="9" type="ORF">IMCC3317_15620</name>
</gene>
<dbReference type="PROSITE" id="PS50850">
    <property type="entry name" value="MFS"/>
    <property type="match status" value="1"/>
</dbReference>
<evidence type="ECO:0000256" key="5">
    <source>
        <dbReference type="ARBA" id="ARBA00022989"/>
    </source>
</evidence>
<evidence type="ECO:0000259" key="8">
    <source>
        <dbReference type="PROSITE" id="PS50850"/>
    </source>
</evidence>
<dbReference type="AlphaFoldDB" id="A0A7L4ZHK4"/>
<dbReference type="CDD" id="cd17329">
    <property type="entry name" value="MFS_MdtH_MDR_like"/>
    <property type="match status" value="1"/>
</dbReference>
<evidence type="ECO:0000256" key="7">
    <source>
        <dbReference type="SAM" id="Phobius"/>
    </source>
</evidence>
<accession>A0A7L4ZHK4</accession>
<dbReference type="SUPFAM" id="SSF103473">
    <property type="entry name" value="MFS general substrate transporter"/>
    <property type="match status" value="1"/>
</dbReference>
<keyword evidence="4 7" id="KW-0812">Transmembrane</keyword>
<dbReference type="InterPro" id="IPR036259">
    <property type="entry name" value="MFS_trans_sf"/>
</dbReference>
<feature type="transmembrane region" description="Helical" evidence="7">
    <location>
        <begin position="220"/>
        <end position="244"/>
    </location>
</feature>
<comment type="subcellular location">
    <subcellularLocation>
        <location evidence="1">Cell membrane</location>
        <topology evidence="1">Multi-pass membrane protein</topology>
    </subcellularLocation>
</comment>
<evidence type="ECO:0000256" key="4">
    <source>
        <dbReference type="ARBA" id="ARBA00022692"/>
    </source>
</evidence>
<keyword evidence="3" id="KW-1003">Cell membrane</keyword>